<protein>
    <submittedName>
        <fullName evidence="1">Uncharacterized protein</fullName>
    </submittedName>
</protein>
<dbReference type="EMBL" id="CYGY02000033">
    <property type="protein sequence ID" value="SIT42893.1"/>
    <property type="molecule type" value="Genomic_DNA"/>
</dbReference>
<accession>A0A1N7S798</accession>
<sequence length="105" mass="11562">MLRRTCHIQADMLGFLRNAGTLCRVQEGSMDGFVRHQIEGASVDIDVVPVTPRGYCARFRIFRDAADKPEWHQVHVSGSVFDTAEEAEEAARSMALERVLAGGGS</sequence>
<proteinExistence type="predicted"/>
<reference evidence="1" key="1">
    <citation type="submission" date="2016-12" db="EMBL/GenBank/DDBJ databases">
        <authorList>
            <person name="Moulin L."/>
        </authorList>
    </citation>
    <scope>NUCLEOTIDE SEQUENCE [LARGE SCALE GENOMIC DNA]</scope>
    <source>
        <strain evidence="1">STM 7183</strain>
    </source>
</reference>
<keyword evidence="2" id="KW-1185">Reference proteome</keyword>
<dbReference type="Proteomes" id="UP000195569">
    <property type="component" value="Unassembled WGS sequence"/>
</dbReference>
<evidence type="ECO:0000313" key="1">
    <source>
        <dbReference type="EMBL" id="SIT42893.1"/>
    </source>
</evidence>
<gene>
    <name evidence="1" type="ORF">BN2476_330027</name>
</gene>
<dbReference type="AlphaFoldDB" id="A0A1N7S798"/>
<name>A0A1N7S798_9BURK</name>
<comment type="caution">
    <text evidence="1">The sequence shown here is derived from an EMBL/GenBank/DDBJ whole genome shotgun (WGS) entry which is preliminary data.</text>
</comment>
<evidence type="ECO:0000313" key="2">
    <source>
        <dbReference type="Proteomes" id="UP000195569"/>
    </source>
</evidence>
<organism evidence="1 2">
    <name type="scientific">Paraburkholderia piptadeniae</name>
    <dbReference type="NCBI Taxonomy" id="1701573"/>
    <lineage>
        <taxon>Bacteria</taxon>
        <taxon>Pseudomonadati</taxon>
        <taxon>Pseudomonadota</taxon>
        <taxon>Betaproteobacteria</taxon>
        <taxon>Burkholderiales</taxon>
        <taxon>Burkholderiaceae</taxon>
        <taxon>Paraburkholderia</taxon>
    </lineage>
</organism>